<feature type="region of interest" description="Disordered" evidence="1">
    <location>
        <begin position="74"/>
        <end position="94"/>
    </location>
</feature>
<proteinExistence type="predicted"/>
<protein>
    <recommendedName>
        <fullName evidence="4">Peptidase A2 domain-containing protein</fullName>
    </recommendedName>
</protein>
<evidence type="ECO:0000256" key="1">
    <source>
        <dbReference type="SAM" id="MobiDB-lite"/>
    </source>
</evidence>
<dbReference type="Proteomes" id="UP000286510">
    <property type="component" value="Unassembled WGS sequence"/>
</dbReference>
<comment type="caution">
    <text evidence="2">The sequence shown here is derived from an EMBL/GenBank/DDBJ whole genome shotgun (WGS) entry which is preliminary data.</text>
</comment>
<sequence>MSRIRPVVTVNVATMVFPGVQTPGHLPPDGVIGTPLSSAPNNRCLKCTSTSHRVRECPGITPEVVKQLLRAHGSTFGRGRSGEKGAPGAPGGRVATVKADVPDAKRPELPAIVDGVLPVQASLLDSGADLSVASGGLGSALLAAGASPEMTFMGPMNSDPPVELTLGLPVMQKLGYNEQTLLENARRQQAVWDFRDQQIMTPGVAIDRTLRMGELYSLVSVFSLGGLPV</sequence>
<evidence type="ECO:0008006" key="4">
    <source>
        <dbReference type="Google" id="ProtNLM"/>
    </source>
</evidence>
<accession>A0A418FLU0</accession>
<evidence type="ECO:0000313" key="3">
    <source>
        <dbReference type="Proteomes" id="UP000286510"/>
    </source>
</evidence>
<dbReference type="EMBL" id="QUTF01010625">
    <property type="protein sequence ID" value="RHZ31500.1"/>
    <property type="molecule type" value="Genomic_DNA"/>
</dbReference>
<gene>
    <name evidence="2" type="ORF">DYB26_010562</name>
</gene>
<reference evidence="2 3" key="1">
    <citation type="submission" date="2018-08" db="EMBL/GenBank/DDBJ databases">
        <title>Aphanomyces genome sequencing and annotation.</title>
        <authorList>
            <person name="Minardi D."/>
            <person name="Oidtmann B."/>
            <person name="Van Der Giezen M."/>
            <person name="Studholme D.J."/>
        </authorList>
    </citation>
    <scope>NUCLEOTIDE SEQUENCE [LARGE SCALE GENOMIC DNA]</scope>
    <source>
        <strain evidence="2 3">FDL457</strain>
    </source>
</reference>
<organism evidence="2 3">
    <name type="scientific">Aphanomyces astaci</name>
    <name type="common">Crayfish plague agent</name>
    <dbReference type="NCBI Taxonomy" id="112090"/>
    <lineage>
        <taxon>Eukaryota</taxon>
        <taxon>Sar</taxon>
        <taxon>Stramenopiles</taxon>
        <taxon>Oomycota</taxon>
        <taxon>Saprolegniomycetes</taxon>
        <taxon>Saprolegniales</taxon>
        <taxon>Verrucalvaceae</taxon>
        <taxon>Aphanomyces</taxon>
    </lineage>
</organism>
<dbReference type="VEuPathDB" id="FungiDB:H257_16271"/>
<name>A0A418FLU0_APHAT</name>
<dbReference type="AlphaFoldDB" id="A0A418FLU0"/>
<evidence type="ECO:0000313" key="2">
    <source>
        <dbReference type="EMBL" id="RHZ31500.1"/>
    </source>
</evidence>